<sequence>MWKHLLAAVAGLWLAGGAVAAPLPKIAVTDLAYEEKVEEYFRVVAASSKESVRASRSSVSASSSDKYFEAEGTTVRIDRGELRRFTADIKGEMIKSGRYQVMQGKAFTATKNNEKLFDVISRIKRGDFKGADYVLFGSVSSIDVRTEGNPVPGSSVISYQRSMELVADFSLINTRTFAVKAGFSAMGEGSDVRLVGQEGAIVHFNMGKVVSELSKSLGANAVSQLAEQFPVNGGAPEAAARSDAPVARPAAPAQPEEVMVFTPTPAPAK</sequence>
<keyword evidence="3" id="KW-1185">Reference proteome</keyword>
<gene>
    <name evidence="2" type="ORF">GCM10011289_31140</name>
</gene>
<dbReference type="RefSeq" id="WP_189536015.1">
    <property type="nucleotide sequence ID" value="NZ_BMYX01000021.1"/>
</dbReference>
<feature type="signal peptide" evidence="1">
    <location>
        <begin position="1"/>
        <end position="20"/>
    </location>
</feature>
<dbReference type="Proteomes" id="UP000645257">
    <property type="component" value="Unassembled WGS sequence"/>
</dbReference>
<protein>
    <recommendedName>
        <fullName evidence="4">Penicillin-binding protein activator LpoB</fullName>
    </recommendedName>
</protein>
<feature type="chain" id="PRO_5037134122" description="Penicillin-binding protein activator LpoB" evidence="1">
    <location>
        <begin position="21"/>
        <end position="269"/>
    </location>
</feature>
<evidence type="ECO:0000313" key="2">
    <source>
        <dbReference type="EMBL" id="GGY25327.1"/>
    </source>
</evidence>
<evidence type="ECO:0008006" key="4">
    <source>
        <dbReference type="Google" id="ProtNLM"/>
    </source>
</evidence>
<dbReference type="InterPro" id="IPR014094">
    <property type="entry name" value="LpoB"/>
</dbReference>
<reference evidence="2" key="1">
    <citation type="journal article" date="2014" name="Int. J. Syst. Evol. Microbiol.">
        <title>Complete genome sequence of Corynebacterium casei LMG S-19264T (=DSM 44701T), isolated from a smear-ripened cheese.</title>
        <authorList>
            <consortium name="US DOE Joint Genome Institute (JGI-PGF)"/>
            <person name="Walter F."/>
            <person name="Albersmeier A."/>
            <person name="Kalinowski J."/>
            <person name="Ruckert C."/>
        </authorList>
    </citation>
    <scope>NUCLEOTIDE SEQUENCE</scope>
    <source>
        <strain evidence="2">KCTC 32182</strain>
    </source>
</reference>
<dbReference type="EMBL" id="BMYX01000021">
    <property type="protein sequence ID" value="GGY25327.1"/>
    <property type="molecule type" value="Genomic_DNA"/>
</dbReference>
<name>A0A918P6F6_9NEIS</name>
<accession>A0A918P6F6</accession>
<keyword evidence="1" id="KW-0732">Signal</keyword>
<dbReference type="Gene3D" id="3.40.50.10610">
    <property type="entry name" value="ABC-type transport auxiliary lipoprotein component"/>
    <property type="match status" value="1"/>
</dbReference>
<reference evidence="2" key="2">
    <citation type="submission" date="2020-09" db="EMBL/GenBank/DDBJ databases">
        <authorList>
            <person name="Sun Q."/>
            <person name="Kim S."/>
        </authorList>
    </citation>
    <scope>NUCLEOTIDE SEQUENCE</scope>
    <source>
        <strain evidence="2">KCTC 32182</strain>
    </source>
</reference>
<organism evidence="2 3">
    <name type="scientific">Paludibacterium paludis</name>
    <dbReference type="NCBI Taxonomy" id="1225769"/>
    <lineage>
        <taxon>Bacteria</taxon>
        <taxon>Pseudomonadati</taxon>
        <taxon>Pseudomonadota</taxon>
        <taxon>Betaproteobacteria</taxon>
        <taxon>Neisseriales</taxon>
        <taxon>Chromobacteriaceae</taxon>
        <taxon>Paludibacterium</taxon>
    </lineage>
</organism>
<evidence type="ECO:0000256" key="1">
    <source>
        <dbReference type="SAM" id="SignalP"/>
    </source>
</evidence>
<proteinExistence type="predicted"/>
<dbReference type="AlphaFoldDB" id="A0A918P6F6"/>
<dbReference type="Pfam" id="PF13036">
    <property type="entry name" value="LpoB"/>
    <property type="match status" value="1"/>
</dbReference>
<evidence type="ECO:0000313" key="3">
    <source>
        <dbReference type="Proteomes" id="UP000645257"/>
    </source>
</evidence>
<comment type="caution">
    <text evidence="2">The sequence shown here is derived from an EMBL/GenBank/DDBJ whole genome shotgun (WGS) entry which is preliminary data.</text>
</comment>